<reference evidence="1" key="1">
    <citation type="submission" date="2022-06" db="EMBL/GenBank/DDBJ databases">
        <title>Aquibacillus sp. a new bacterium isolated from soil saline samples.</title>
        <authorList>
            <person name="Galisteo C."/>
            <person name="De La Haba R."/>
            <person name="Sanchez-Porro C."/>
            <person name="Ventosa A."/>
        </authorList>
    </citation>
    <scope>NUCLEOTIDE SEQUENCE</scope>
    <source>
        <strain evidence="1">3ASR75-54</strain>
    </source>
</reference>
<proteinExistence type="predicted"/>
<gene>
    <name evidence="1" type="ORF">NC799_11025</name>
</gene>
<accession>A0A9X4AGS0</accession>
<dbReference type="AlphaFoldDB" id="A0A9X4AGS0"/>
<evidence type="ECO:0000313" key="2">
    <source>
        <dbReference type="Proteomes" id="UP001145069"/>
    </source>
</evidence>
<name>A0A9X4AGS0_9BACI</name>
<sequence length="94" mass="10630">MKDCTLKTVQEEITISFEMAPKGKTCRLVATTKVGEDIHLSVLHNEKGFVYFHLSETNTQPNDIKDYISDLQPKILAGAYHSELVDMTQEEICV</sequence>
<organism evidence="1 2">
    <name type="scientific">Aquibacillus salsiterrae</name>
    <dbReference type="NCBI Taxonomy" id="2950439"/>
    <lineage>
        <taxon>Bacteria</taxon>
        <taxon>Bacillati</taxon>
        <taxon>Bacillota</taxon>
        <taxon>Bacilli</taxon>
        <taxon>Bacillales</taxon>
        <taxon>Bacillaceae</taxon>
        <taxon>Aquibacillus</taxon>
    </lineage>
</organism>
<protein>
    <submittedName>
        <fullName evidence="1">Uncharacterized protein</fullName>
    </submittedName>
</protein>
<dbReference type="RefSeq" id="WP_272446493.1">
    <property type="nucleotide sequence ID" value="NZ_JAMQKC010000008.1"/>
</dbReference>
<evidence type="ECO:0000313" key="1">
    <source>
        <dbReference type="EMBL" id="MDC3417428.1"/>
    </source>
</evidence>
<dbReference type="EMBL" id="JAMQKC010000008">
    <property type="protein sequence ID" value="MDC3417428.1"/>
    <property type="molecule type" value="Genomic_DNA"/>
</dbReference>
<dbReference type="Proteomes" id="UP001145069">
    <property type="component" value="Unassembled WGS sequence"/>
</dbReference>
<comment type="caution">
    <text evidence="1">The sequence shown here is derived from an EMBL/GenBank/DDBJ whole genome shotgun (WGS) entry which is preliminary data.</text>
</comment>
<keyword evidence="2" id="KW-1185">Reference proteome</keyword>